<dbReference type="GO" id="GO:0010073">
    <property type="term" value="P:meristem maintenance"/>
    <property type="evidence" value="ECO:0007669"/>
    <property type="project" value="InterPro"/>
</dbReference>
<reference evidence="2 3" key="1">
    <citation type="journal article" date="2018" name="PLoS Genet.">
        <title>Population sequencing reveals clonal diversity and ancestral inbreeding in the grapevine cultivar Chardonnay.</title>
        <authorList>
            <person name="Roach M.J."/>
            <person name="Johnson D.L."/>
            <person name="Bohlmann J."/>
            <person name="van Vuuren H.J."/>
            <person name="Jones S.J."/>
            <person name="Pretorius I.S."/>
            <person name="Schmidt S.A."/>
            <person name="Borneman A.R."/>
        </authorList>
    </citation>
    <scope>NUCLEOTIDE SEQUENCE [LARGE SCALE GENOMIC DNA]</scope>
    <source>
        <strain evidence="3">cv. Chardonnay</strain>
        <tissue evidence="2">Leaf</tissue>
    </source>
</reference>
<evidence type="ECO:0000313" key="2">
    <source>
        <dbReference type="EMBL" id="RVW34239.1"/>
    </source>
</evidence>
<feature type="domain" description="Aminotransferase-like plant mobile" evidence="1">
    <location>
        <begin position="4"/>
        <end position="65"/>
    </location>
</feature>
<dbReference type="PANTHER" id="PTHR46033">
    <property type="entry name" value="PROTEIN MAIN-LIKE 2"/>
    <property type="match status" value="1"/>
</dbReference>
<comment type="caution">
    <text evidence="2">The sequence shown here is derived from an EMBL/GenBank/DDBJ whole genome shotgun (WGS) entry which is preliminary data.</text>
</comment>
<sequence length="198" mass="21999">GFVSLDWHLFTVLVERWRPETHAFDMPHGEMSITLQDVAIILGLPVDGLAFIDLTSREGRRGRCRGHVMEQHQHSQTSIAPISEEQIPIENRPSTSYLIDDIEDTNVVFYVPNATDIPIVSAVSIALDVLVAYDVLIASDVLVAINVSIASDVPVASEVQPAYDVPFDVHITFDVHASINVTYQRCPRRKRRALPCGT</sequence>
<dbReference type="InterPro" id="IPR044824">
    <property type="entry name" value="MAIN-like"/>
</dbReference>
<evidence type="ECO:0000313" key="3">
    <source>
        <dbReference type="Proteomes" id="UP000288805"/>
    </source>
</evidence>
<organism evidence="2 3">
    <name type="scientific">Vitis vinifera</name>
    <name type="common">Grape</name>
    <dbReference type="NCBI Taxonomy" id="29760"/>
    <lineage>
        <taxon>Eukaryota</taxon>
        <taxon>Viridiplantae</taxon>
        <taxon>Streptophyta</taxon>
        <taxon>Embryophyta</taxon>
        <taxon>Tracheophyta</taxon>
        <taxon>Spermatophyta</taxon>
        <taxon>Magnoliopsida</taxon>
        <taxon>eudicotyledons</taxon>
        <taxon>Gunneridae</taxon>
        <taxon>Pentapetalae</taxon>
        <taxon>rosids</taxon>
        <taxon>Vitales</taxon>
        <taxon>Vitaceae</taxon>
        <taxon>Viteae</taxon>
        <taxon>Vitis</taxon>
    </lineage>
</organism>
<accession>A0A438DFP1</accession>
<dbReference type="Pfam" id="PF10536">
    <property type="entry name" value="PMD"/>
    <property type="match status" value="1"/>
</dbReference>
<name>A0A438DFP1_VITVI</name>
<protein>
    <submittedName>
        <fullName evidence="2">Serine/threonine-protein phosphatase 7 long form-like</fullName>
    </submittedName>
</protein>
<dbReference type="EMBL" id="QGNW01001648">
    <property type="protein sequence ID" value="RVW34239.1"/>
    <property type="molecule type" value="Genomic_DNA"/>
</dbReference>
<feature type="non-terminal residue" evidence="2">
    <location>
        <position position="1"/>
    </location>
</feature>
<proteinExistence type="predicted"/>
<gene>
    <name evidence="2" type="primary">MAIL3_30</name>
    <name evidence="2" type="ORF">CK203_115667</name>
</gene>
<dbReference type="AlphaFoldDB" id="A0A438DFP1"/>
<evidence type="ECO:0000259" key="1">
    <source>
        <dbReference type="Pfam" id="PF10536"/>
    </source>
</evidence>
<dbReference type="Proteomes" id="UP000288805">
    <property type="component" value="Unassembled WGS sequence"/>
</dbReference>
<dbReference type="PANTHER" id="PTHR46033:SF8">
    <property type="entry name" value="PROTEIN MAINTENANCE OF MERISTEMS-LIKE"/>
    <property type="match status" value="1"/>
</dbReference>
<dbReference type="InterPro" id="IPR019557">
    <property type="entry name" value="AminoTfrase-like_pln_mobile"/>
</dbReference>